<dbReference type="GO" id="GO:0009279">
    <property type="term" value="C:cell outer membrane"/>
    <property type="evidence" value="ECO:0007669"/>
    <property type="project" value="UniProtKB-SubCell"/>
</dbReference>
<evidence type="ECO:0000256" key="1">
    <source>
        <dbReference type="ARBA" id="ARBA00004442"/>
    </source>
</evidence>
<dbReference type="AlphaFoldDB" id="A0AAW4FE26"/>
<feature type="chain" id="PRO_5043766993" evidence="6">
    <location>
        <begin position="24"/>
        <end position="197"/>
    </location>
</feature>
<dbReference type="CDD" id="cd07185">
    <property type="entry name" value="OmpA_C-like"/>
    <property type="match status" value="1"/>
</dbReference>
<dbReference type="SUPFAM" id="SSF103088">
    <property type="entry name" value="OmpA-like"/>
    <property type="match status" value="1"/>
</dbReference>
<evidence type="ECO:0000256" key="4">
    <source>
        <dbReference type="PROSITE-ProRule" id="PRU00473"/>
    </source>
</evidence>
<dbReference type="PANTHER" id="PTHR30329:SF21">
    <property type="entry name" value="LIPOPROTEIN YIAD-RELATED"/>
    <property type="match status" value="1"/>
</dbReference>
<dbReference type="EMBL" id="WXFA01000003">
    <property type="protein sequence ID" value="MBM3090347.1"/>
    <property type="molecule type" value="Genomic_DNA"/>
</dbReference>
<evidence type="ECO:0000256" key="5">
    <source>
        <dbReference type="SAM" id="MobiDB-lite"/>
    </source>
</evidence>
<dbReference type="InterPro" id="IPR036737">
    <property type="entry name" value="OmpA-like_sf"/>
</dbReference>
<dbReference type="PRINTS" id="PR01021">
    <property type="entry name" value="OMPADOMAIN"/>
</dbReference>
<feature type="signal peptide" evidence="6">
    <location>
        <begin position="1"/>
        <end position="23"/>
    </location>
</feature>
<dbReference type="PROSITE" id="PS51123">
    <property type="entry name" value="OMPA_2"/>
    <property type="match status" value="1"/>
</dbReference>
<keyword evidence="9" id="KW-1185">Reference proteome</keyword>
<reference evidence="8 9" key="1">
    <citation type="submission" date="2020-01" db="EMBL/GenBank/DDBJ databases">
        <title>Draft genome assembly of Ensifer adhaerens T173.</title>
        <authorList>
            <person name="Craig J.E."/>
            <person name="Stinchcombe J.R."/>
        </authorList>
    </citation>
    <scope>NUCLEOTIDE SEQUENCE [LARGE SCALE GENOMIC DNA]</scope>
    <source>
        <strain evidence="8 9">T173</strain>
    </source>
</reference>
<evidence type="ECO:0000256" key="3">
    <source>
        <dbReference type="ARBA" id="ARBA00023237"/>
    </source>
</evidence>
<organism evidence="8 9">
    <name type="scientific">Ensifer canadensis</name>
    <dbReference type="NCBI Taxonomy" id="555315"/>
    <lineage>
        <taxon>Bacteria</taxon>
        <taxon>Pseudomonadati</taxon>
        <taxon>Pseudomonadota</taxon>
        <taxon>Alphaproteobacteria</taxon>
        <taxon>Hyphomicrobiales</taxon>
        <taxon>Rhizobiaceae</taxon>
        <taxon>Sinorhizobium/Ensifer group</taxon>
        <taxon>Ensifer</taxon>
    </lineage>
</organism>
<evidence type="ECO:0000256" key="6">
    <source>
        <dbReference type="SAM" id="SignalP"/>
    </source>
</evidence>
<name>A0AAW4FE26_9HYPH</name>
<feature type="region of interest" description="Disordered" evidence="5">
    <location>
        <begin position="163"/>
        <end position="183"/>
    </location>
</feature>
<keyword evidence="2 4" id="KW-0472">Membrane</keyword>
<keyword evidence="6" id="KW-0732">Signal</keyword>
<evidence type="ECO:0000256" key="2">
    <source>
        <dbReference type="ARBA" id="ARBA00023136"/>
    </source>
</evidence>
<dbReference type="Proteomes" id="UP000744980">
    <property type="component" value="Unassembled WGS sequence"/>
</dbReference>
<feature type="domain" description="OmpA-like" evidence="7">
    <location>
        <begin position="76"/>
        <end position="197"/>
    </location>
</feature>
<evidence type="ECO:0000259" key="7">
    <source>
        <dbReference type="PROSITE" id="PS51123"/>
    </source>
</evidence>
<dbReference type="Pfam" id="PF00691">
    <property type="entry name" value="OmpA"/>
    <property type="match status" value="1"/>
</dbReference>
<accession>A0AAW4FE26</accession>
<dbReference type="PANTHER" id="PTHR30329">
    <property type="entry name" value="STATOR ELEMENT OF FLAGELLAR MOTOR COMPLEX"/>
    <property type="match status" value="1"/>
</dbReference>
<comment type="caution">
    <text evidence="8">The sequence shown here is derived from an EMBL/GenBank/DDBJ whole genome shotgun (WGS) entry which is preliminary data.</text>
</comment>
<dbReference type="InterPro" id="IPR050330">
    <property type="entry name" value="Bact_OuterMem_StrucFunc"/>
</dbReference>
<evidence type="ECO:0000313" key="8">
    <source>
        <dbReference type="EMBL" id="MBM3090347.1"/>
    </source>
</evidence>
<dbReference type="InterPro" id="IPR006665">
    <property type="entry name" value="OmpA-like"/>
</dbReference>
<protein>
    <submittedName>
        <fullName evidence="8">OmpA family protein</fullName>
    </submittedName>
</protein>
<dbReference type="InterPro" id="IPR006664">
    <property type="entry name" value="OMP_bac"/>
</dbReference>
<gene>
    <name evidence="8" type="ORF">GFB56_05920</name>
</gene>
<sequence>MAGPAKCSLAMVVIMIAASGSYAQVSPYHREIRDLKATVLDLKGLPSDLNSAVFDLSAKADGLTAQHGGLSVRQDATTVRVSMTGDVLFDFDKADIQSAAEPTLMDIARLITSVPAGTIIIEGHTDSKGSAQYNKELSLQRASAVMQWLVKHGADKARLSVEGLGDSRPIEPNTKNGADNPQGRALNRRVEFVFPKR</sequence>
<proteinExistence type="predicted"/>
<keyword evidence="3" id="KW-0998">Cell outer membrane</keyword>
<evidence type="ECO:0000313" key="9">
    <source>
        <dbReference type="Proteomes" id="UP000744980"/>
    </source>
</evidence>
<comment type="subcellular location">
    <subcellularLocation>
        <location evidence="1">Cell outer membrane</location>
    </subcellularLocation>
</comment>
<dbReference type="Gene3D" id="3.30.1330.60">
    <property type="entry name" value="OmpA-like domain"/>
    <property type="match status" value="1"/>
</dbReference>